<gene>
    <name evidence="1" type="primary">pglZ</name>
    <name evidence="1" type="ORF">ACFOPQ_08170</name>
</gene>
<evidence type="ECO:0000313" key="2">
    <source>
        <dbReference type="Proteomes" id="UP001595748"/>
    </source>
</evidence>
<comment type="caution">
    <text evidence="1">The sequence shown here is derived from an EMBL/GenBank/DDBJ whole genome shotgun (WGS) entry which is preliminary data.</text>
</comment>
<dbReference type="NCBIfam" id="TIGR02687">
    <property type="entry name" value="BREX-1 system phosphatase PglZ type A"/>
    <property type="match status" value="1"/>
</dbReference>
<keyword evidence="2" id="KW-1185">Reference proteome</keyword>
<protein>
    <submittedName>
        <fullName evidence="1">BREX-1 system phosphatase PglZ type A</fullName>
    </submittedName>
</protein>
<name>A0ABV8A4X2_9DEIO</name>
<dbReference type="Gene3D" id="3.40.720.10">
    <property type="entry name" value="Alkaline Phosphatase, subunit A"/>
    <property type="match status" value="1"/>
</dbReference>
<dbReference type="EMBL" id="JBHRZF010000092">
    <property type="protein sequence ID" value="MFC3860737.1"/>
    <property type="molecule type" value="Genomic_DNA"/>
</dbReference>
<dbReference type="Proteomes" id="UP001595748">
    <property type="component" value="Unassembled WGS sequence"/>
</dbReference>
<dbReference type="RefSeq" id="WP_380076963.1">
    <property type="nucleotide sequence ID" value="NZ_JBHRZF010000092.1"/>
</dbReference>
<organism evidence="1 2">
    <name type="scientific">Deinococcus antarcticus</name>
    <dbReference type="NCBI Taxonomy" id="1298767"/>
    <lineage>
        <taxon>Bacteria</taxon>
        <taxon>Thermotogati</taxon>
        <taxon>Deinococcota</taxon>
        <taxon>Deinococci</taxon>
        <taxon>Deinococcales</taxon>
        <taxon>Deinococcaceae</taxon>
        <taxon>Deinococcus</taxon>
    </lineage>
</organism>
<evidence type="ECO:0000313" key="1">
    <source>
        <dbReference type="EMBL" id="MFC3860737.1"/>
    </source>
</evidence>
<dbReference type="InterPro" id="IPR014060">
    <property type="entry name" value="PglZ"/>
</dbReference>
<accession>A0ABV8A4X2</accession>
<dbReference type="InterPro" id="IPR017850">
    <property type="entry name" value="Alkaline_phosphatase_core_sf"/>
</dbReference>
<proteinExistence type="predicted"/>
<dbReference type="SUPFAM" id="SSF53649">
    <property type="entry name" value="Alkaline phosphatase-like"/>
    <property type="match status" value="1"/>
</dbReference>
<dbReference type="Pfam" id="PF08665">
    <property type="entry name" value="PglZ"/>
    <property type="match status" value="1"/>
</dbReference>
<reference evidence="2" key="1">
    <citation type="journal article" date="2019" name="Int. J. Syst. Evol. Microbiol.">
        <title>The Global Catalogue of Microorganisms (GCM) 10K type strain sequencing project: providing services to taxonomists for standard genome sequencing and annotation.</title>
        <authorList>
            <consortium name="The Broad Institute Genomics Platform"/>
            <consortium name="The Broad Institute Genome Sequencing Center for Infectious Disease"/>
            <person name="Wu L."/>
            <person name="Ma J."/>
        </authorList>
    </citation>
    <scope>NUCLEOTIDE SEQUENCE [LARGE SCALE GENOMIC DNA]</scope>
    <source>
        <strain evidence="2">CCTCC AB 2013263</strain>
    </source>
</reference>
<sequence>MNLDRVRQSLQALFADDRRWAHSGRRLVFWYDPQAEFAGEVGDLGIPGVKVRVMGNAPFALKRHLLVEDPSSNYLLYAPHEAPEAAQNWLLDLEQTGVQFTADRAAMIFADLGFYHRPLEDVIRQQARFFRSEKRLADLRALNLPKETGERELMAGLLAVTVRVREAEARSIIRQVLLGGLDEGNSAWQEVQKLGLEEAFWTLVHTATGFRAEAPSLRRLFIALLLSHLAHQFTGDLPEAFARQLPPTTTPGYSLIAAWMRDSRDHPRLRELTVEVQDDLGIAAWASAQDLSSLRGVDSFPVLEEVALRGLVAALDQHQAGLAGRFAEVAELARERLELHHAGGYTQEYRAVLSAAEFLASRDGFTGTFQGDAGGLLERYVSDWHIFDRLYREFISAADAASKDLLSGLSDRIENQYVEWFQSGLNQAWTDAFDPGLPQHLEVQRRQWAFYRWHVQPLLEKNDRDRVVVIISDALRYEVAGELRESLLGDLRGEATLGYMLSVLPSQTRWGMVALLPGEELTWDVAGERVLRGGLPTSHAERQAHLAATGYTSLVMKLDELAGMNTEAARAALEGKRLVYLYHDAIDALGDKPASERDVFRGCQAAVEEVARMVKRLANSLNSSTVIVTADHGFLYQRQKIEEADKLSPARGAGISVDRRAILAPSLPESEGSLHVKLHEYQPMGAPLEGLFPRSILRYRLQGGSAQYVHGGASLQEMVVPVLTYRHKRATPGGAQASRKVKVEVVSPTKRVTNNVFNVTLVQAEAVAERVRPRGVTVQMVDSAGRAVTDQKSVTLGSASPHPSERQQIVRLSVTIPDPDEHAGYFLTVTDDEDKLELIREPWEIRIAFKDDFGF</sequence>